<evidence type="ECO:0000256" key="1">
    <source>
        <dbReference type="SAM" id="Phobius"/>
    </source>
</evidence>
<reference evidence="3" key="1">
    <citation type="journal article" date="2019" name="Int. J. Syst. Evol. Microbiol.">
        <title>The Global Catalogue of Microorganisms (GCM) 10K type strain sequencing project: providing services to taxonomists for standard genome sequencing and annotation.</title>
        <authorList>
            <consortium name="The Broad Institute Genomics Platform"/>
            <consortium name="The Broad Institute Genome Sequencing Center for Infectious Disease"/>
            <person name="Wu L."/>
            <person name="Ma J."/>
        </authorList>
    </citation>
    <scope>NUCLEOTIDE SEQUENCE [LARGE SCALE GENOMIC DNA]</scope>
    <source>
        <strain evidence="3">JCM 18283</strain>
    </source>
</reference>
<keyword evidence="1" id="KW-0472">Membrane</keyword>
<name>A0ABP9G7T0_9SPHI</name>
<organism evidence="2 3">
    <name type="scientific">Mucilaginibacter defluvii</name>
    <dbReference type="NCBI Taxonomy" id="1196019"/>
    <lineage>
        <taxon>Bacteria</taxon>
        <taxon>Pseudomonadati</taxon>
        <taxon>Bacteroidota</taxon>
        <taxon>Sphingobacteriia</taxon>
        <taxon>Sphingobacteriales</taxon>
        <taxon>Sphingobacteriaceae</taxon>
        <taxon>Mucilaginibacter</taxon>
    </lineage>
</organism>
<protein>
    <recommendedName>
        <fullName evidence="4">Polyketide cyclase/dehydrase/lipid transport protein</fullName>
    </recommendedName>
</protein>
<dbReference type="Proteomes" id="UP001501436">
    <property type="component" value="Unassembled WGS sequence"/>
</dbReference>
<feature type="transmembrane region" description="Helical" evidence="1">
    <location>
        <begin position="97"/>
        <end position="116"/>
    </location>
</feature>
<dbReference type="EMBL" id="BAABJI010000004">
    <property type="protein sequence ID" value="GAA4930919.1"/>
    <property type="molecule type" value="Genomic_DNA"/>
</dbReference>
<feature type="transmembrane region" description="Helical" evidence="1">
    <location>
        <begin position="36"/>
        <end position="60"/>
    </location>
</feature>
<gene>
    <name evidence="2" type="ORF">GCM10023313_39760</name>
</gene>
<accession>A0ABP9G7T0</accession>
<sequence>MVLFKTLKRMLIIVGIPTLFAFLSYAVFRTDSLNGLFTIMSISFILLVPFGIGVITVYLSNIERIKSLSYRLMMPWVVIMVFFFITLFFGFEGWACWLMIMPVFFGAASLGGWLAGRARLRKHTNERLQISLLVLLPFLISPVERYIGEHPSIYKAYTYIDINADKVHIWNNATRVRGISSTEDKGWLTETLGFPRPIRAELNYNGVGGYRKAIFDKGLIFHEQVTDYTDQEFMRFTIKANPHEIPSTTMDEHVVIGGDYFDVIDGTYELEQLNRKTYRLHLYSHFKLTTTFNFYAGLWAGWIMKDIQNNILQVIKQRAEDI</sequence>
<keyword evidence="3" id="KW-1185">Reference proteome</keyword>
<proteinExistence type="predicted"/>
<keyword evidence="1" id="KW-1133">Transmembrane helix</keyword>
<feature type="transmembrane region" description="Helical" evidence="1">
    <location>
        <begin position="72"/>
        <end position="91"/>
    </location>
</feature>
<evidence type="ECO:0000313" key="3">
    <source>
        <dbReference type="Proteomes" id="UP001501436"/>
    </source>
</evidence>
<comment type="caution">
    <text evidence="2">The sequence shown here is derived from an EMBL/GenBank/DDBJ whole genome shotgun (WGS) entry which is preliminary data.</text>
</comment>
<evidence type="ECO:0000313" key="2">
    <source>
        <dbReference type="EMBL" id="GAA4930919.1"/>
    </source>
</evidence>
<evidence type="ECO:0008006" key="4">
    <source>
        <dbReference type="Google" id="ProtNLM"/>
    </source>
</evidence>
<keyword evidence="1" id="KW-0812">Transmembrane</keyword>